<dbReference type="SUPFAM" id="SSF100950">
    <property type="entry name" value="NagB/RpiA/CoA transferase-like"/>
    <property type="match status" value="1"/>
</dbReference>
<evidence type="ECO:0000313" key="3">
    <source>
        <dbReference type="Proteomes" id="UP000190150"/>
    </source>
</evidence>
<dbReference type="InterPro" id="IPR006148">
    <property type="entry name" value="Glc/Gal-6P_isomerase"/>
</dbReference>
<proteinExistence type="predicted"/>
<gene>
    <name evidence="2" type="ORF">SAMN05660841_04206</name>
</gene>
<keyword evidence="3" id="KW-1185">Reference proteome</keyword>
<dbReference type="GO" id="GO:0006043">
    <property type="term" value="P:glucosamine catabolic process"/>
    <property type="evidence" value="ECO:0007669"/>
    <property type="project" value="TreeGrafter"/>
</dbReference>
<name>A0A1T5GMT2_9SPHI</name>
<dbReference type="Gene3D" id="3.40.50.1360">
    <property type="match status" value="1"/>
</dbReference>
<dbReference type="STRING" id="1513896.SAMN05660841_04206"/>
<protein>
    <submittedName>
        <fullName evidence="2">Glucosamine-6-phosphate deaminase</fullName>
    </submittedName>
</protein>
<reference evidence="3" key="1">
    <citation type="submission" date="2017-02" db="EMBL/GenBank/DDBJ databases">
        <authorList>
            <person name="Varghese N."/>
            <person name="Submissions S."/>
        </authorList>
    </citation>
    <scope>NUCLEOTIDE SEQUENCE [LARGE SCALE GENOMIC DNA]</scope>
    <source>
        <strain evidence="3">DSM 24091</strain>
    </source>
</reference>
<dbReference type="GO" id="GO:0019262">
    <property type="term" value="P:N-acetylneuraminate catabolic process"/>
    <property type="evidence" value="ECO:0007669"/>
    <property type="project" value="TreeGrafter"/>
</dbReference>
<sequence length="248" mass="27859">MLLEELNVDVSVTAQEAGEKAGRAVEAKLVELQSKQEEIRVIFAAAPSQDHMLSYLAKSEQIDWSKIVAFNMDEYIGLNRDADQLFSKYLENRLFSKITPKAKFFIDPSAIVDDELLRISKLIHEKPIDLVCLGIGQNGHIAFNDPPVADFDDSYLIKKVELDEVCRMQQVVDKCFDTINSVPTHALTLTIPTIMNANSLFCVVVGAHKREAVMHTLSSAISTAWPSTILRKHKDCWFFFDQAACPEV</sequence>
<accession>A0A1T5GMT2</accession>
<dbReference type="RefSeq" id="WP_079645830.1">
    <property type="nucleotide sequence ID" value="NZ_FUZF01000028.1"/>
</dbReference>
<dbReference type="Pfam" id="PF01182">
    <property type="entry name" value="Glucosamine_iso"/>
    <property type="match status" value="1"/>
</dbReference>
<dbReference type="AlphaFoldDB" id="A0A1T5GMT2"/>
<dbReference type="GO" id="GO:0006046">
    <property type="term" value="P:N-acetylglucosamine catabolic process"/>
    <property type="evidence" value="ECO:0007669"/>
    <property type="project" value="TreeGrafter"/>
</dbReference>
<organism evidence="2 3">
    <name type="scientific">Sphingobacterium nematocida</name>
    <dbReference type="NCBI Taxonomy" id="1513896"/>
    <lineage>
        <taxon>Bacteria</taxon>
        <taxon>Pseudomonadati</taxon>
        <taxon>Bacteroidota</taxon>
        <taxon>Sphingobacteriia</taxon>
        <taxon>Sphingobacteriales</taxon>
        <taxon>Sphingobacteriaceae</taxon>
        <taxon>Sphingobacterium</taxon>
    </lineage>
</organism>
<dbReference type="Proteomes" id="UP000190150">
    <property type="component" value="Unassembled WGS sequence"/>
</dbReference>
<evidence type="ECO:0000259" key="1">
    <source>
        <dbReference type="Pfam" id="PF01182"/>
    </source>
</evidence>
<dbReference type="GO" id="GO:0042802">
    <property type="term" value="F:identical protein binding"/>
    <property type="evidence" value="ECO:0007669"/>
    <property type="project" value="TreeGrafter"/>
</dbReference>
<dbReference type="PANTHER" id="PTHR11280">
    <property type="entry name" value="GLUCOSAMINE-6-PHOSPHATE ISOMERASE"/>
    <property type="match status" value="1"/>
</dbReference>
<dbReference type="OrthoDB" id="9791139at2"/>
<dbReference type="CDD" id="cd01399">
    <property type="entry name" value="GlcN6P_deaminase"/>
    <property type="match status" value="1"/>
</dbReference>
<evidence type="ECO:0000313" key="2">
    <source>
        <dbReference type="EMBL" id="SKC09703.1"/>
    </source>
</evidence>
<dbReference type="InterPro" id="IPR004547">
    <property type="entry name" value="Glucosamine6P_isomerase"/>
</dbReference>
<dbReference type="EMBL" id="FUZF01000028">
    <property type="protein sequence ID" value="SKC09703.1"/>
    <property type="molecule type" value="Genomic_DNA"/>
</dbReference>
<dbReference type="GO" id="GO:0004342">
    <property type="term" value="F:glucosamine-6-phosphate deaminase activity"/>
    <property type="evidence" value="ECO:0007669"/>
    <property type="project" value="InterPro"/>
</dbReference>
<dbReference type="PANTHER" id="PTHR11280:SF6">
    <property type="entry name" value="GLUCOSAMINE-6-PHOSPHATE ISOMERASE NAGB"/>
    <property type="match status" value="1"/>
</dbReference>
<dbReference type="GO" id="GO:0005975">
    <property type="term" value="P:carbohydrate metabolic process"/>
    <property type="evidence" value="ECO:0007669"/>
    <property type="project" value="InterPro"/>
</dbReference>
<dbReference type="GO" id="GO:0005737">
    <property type="term" value="C:cytoplasm"/>
    <property type="evidence" value="ECO:0007669"/>
    <property type="project" value="TreeGrafter"/>
</dbReference>
<dbReference type="InterPro" id="IPR037171">
    <property type="entry name" value="NagB/RpiA_transferase-like"/>
</dbReference>
<feature type="domain" description="Glucosamine/galactosamine-6-phosphate isomerase" evidence="1">
    <location>
        <begin position="14"/>
        <end position="233"/>
    </location>
</feature>